<dbReference type="GO" id="GO:0004633">
    <property type="term" value="F:phosphopantothenoylcysteine decarboxylase activity"/>
    <property type="evidence" value="ECO:0007669"/>
    <property type="project" value="UniProtKB-UniRule"/>
</dbReference>
<organism evidence="6 7">
    <name type="scientific">Methanosalsum natronophilum</name>
    <dbReference type="NCBI Taxonomy" id="768733"/>
    <lineage>
        <taxon>Archaea</taxon>
        <taxon>Methanobacteriati</taxon>
        <taxon>Methanobacteriota</taxon>
        <taxon>Stenosarchaea group</taxon>
        <taxon>Methanomicrobia</taxon>
        <taxon>Methanosarcinales</taxon>
        <taxon>Methanosarcinaceae</taxon>
        <taxon>Methanosalsum</taxon>
    </lineage>
</organism>
<comment type="function">
    <text evidence="3">Catalyzes two sequential steps in the biosynthesis of coenzyme A. In the first step cysteine is conjugated to 4'-phosphopantothenate to form 4-phosphopantothenoylcysteine. In the second step the latter compound is decarboxylated to form 4'-phosphopantotheine.</text>
</comment>
<sequence>MRFHPTNWIKGNKSNCLEGKTIVIGITGSIAAVRVIELSRELIRHGADVYAVMTKDAEKIIHPEALKYATGNEVISEITGNVEHVEFCGLNGNADLYVIAPATANTISKIACGIDDTPVTTFATTAIGSKIPILIVPAMHEAMYSHPGVIENINKLKSWDITILEPNLEEGIAKIVSNQNILLHAERLIYSKAKFSRKLIITSGPTLEYLDPIRAITTLASGKTGNELAKEAFRRGYEVFLVHKNKLGLNGINEIIVNTSEEMIEAVINELDKGGYDAVISAAAISDFYIESYPKKIKSSNPMEIKMFPSIKLIDKIKKQYPEIFLVAFKAETGIRTEELIDISINRMKESNADMIIANDVINKGMGTNDNEVYIISKDHTIQQVNGSKREIAESIFNCIDTYFNGEYDLFAHD</sequence>
<dbReference type="SUPFAM" id="SSF52507">
    <property type="entry name" value="Homo-oligomeric flavin-containing Cys decarboxylases, HFCD"/>
    <property type="match status" value="1"/>
</dbReference>
<keyword evidence="3" id="KW-0511">Multifunctional enzyme</keyword>
<dbReference type="InterPro" id="IPR035929">
    <property type="entry name" value="CoaB-like_sf"/>
</dbReference>
<dbReference type="Pfam" id="PF04127">
    <property type="entry name" value="DFP"/>
    <property type="match status" value="1"/>
</dbReference>
<dbReference type="UniPathway" id="UPA00241"/>
<evidence type="ECO:0000259" key="4">
    <source>
        <dbReference type="Pfam" id="PF02441"/>
    </source>
</evidence>
<dbReference type="NCBIfam" id="TIGR00521">
    <property type="entry name" value="coaBC_dfp"/>
    <property type="match status" value="1"/>
</dbReference>
<evidence type="ECO:0000256" key="2">
    <source>
        <dbReference type="ARBA" id="ARBA00023239"/>
    </source>
</evidence>
<dbReference type="Gene3D" id="3.40.50.1950">
    <property type="entry name" value="Flavin prenyltransferase-like"/>
    <property type="match status" value="1"/>
</dbReference>
<reference evidence="6 7" key="1">
    <citation type="submission" date="2018-08" db="EMBL/GenBank/DDBJ databases">
        <title>The metabolism and importance of syntrophic acetate oxidation coupled to methane or sulfide production in haloalkaline environments.</title>
        <authorList>
            <person name="Timmers P.H.A."/>
            <person name="Vavourakis C.D."/>
            <person name="Sorokin D.Y."/>
            <person name="Sinninghe Damste J.S."/>
            <person name="Muyzer G."/>
            <person name="Stams A.J.M."/>
            <person name="Plugge C.M."/>
        </authorList>
    </citation>
    <scope>NUCLEOTIDE SEQUENCE [LARGE SCALE GENOMIC DNA]</scope>
    <source>
        <strain evidence="6">MSAO_Arc3</strain>
    </source>
</reference>
<proteinExistence type="inferred from homology"/>
<dbReference type="GO" id="GO:0046872">
    <property type="term" value="F:metal ion binding"/>
    <property type="evidence" value="ECO:0007669"/>
    <property type="project" value="UniProtKB-KW"/>
</dbReference>
<keyword evidence="2 3" id="KW-0456">Lyase</keyword>
<keyword evidence="3" id="KW-0479">Metal-binding</keyword>
<keyword evidence="3" id="KW-0285">Flavoprotein</keyword>
<comment type="cofactor">
    <cofactor evidence="3">
        <name>FMN</name>
        <dbReference type="ChEBI" id="CHEBI:58210"/>
    </cofactor>
    <text evidence="3">Binds 1 FMN per subunit.</text>
</comment>
<evidence type="ECO:0000313" key="6">
    <source>
        <dbReference type="EMBL" id="RQD92711.1"/>
    </source>
</evidence>
<keyword evidence="3" id="KW-0460">Magnesium</keyword>
<comment type="cofactor">
    <cofactor evidence="3">
        <name>Mg(2+)</name>
        <dbReference type="ChEBI" id="CHEBI:18420"/>
    </cofactor>
</comment>
<dbReference type="InterPro" id="IPR036551">
    <property type="entry name" value="Flavin_trans-like"/>
</dbReference>
<feature type="binding site" evidence="3">
    <location>
        <position position="329"/>
    </location>
    <ligand>
        <name>CTP</name>
        <dbReference type="ChEBI" id="CHEBI:37563"/>
    </ligand>
</feature>
<dbReference type="GO" id="GO:0071513">
    <property type="term" value="C:phosphopantothenoylcysteine decarboxylase complex"/>
    <property type="evidence" value="ECO:0007669"/>
    <property type="project" value="TreeGrafter"/>
</dbReference>
<name>A0A424Z582_9EURY</name>
<dbReference type="Pfam" id="PF02441">
    <property type="entry name" value="Flavoprotein"/>
    <property type="match status" value="1"/>
</dbReference>
<feature type="region of interest" description="Phosphopantothenoylcysteine decarboxylase" evidence="3">
    <location>
        <begin position="1"/>
        <end position="198"/>
    </location>
</feature>
<dbReference type="SUPFAM" id="SSF102645">
    <property type="entry name" value="CoaB-like"/>
    <property type="match status" value="1"/>
</dbReference>
<dbReference type="Proteomes" id="UP000284763">
    <property type="component" value="Unassembled WGS sequence"/>
</dbReference>
<gene>
    <name evidence="3 6" type="primary">coaBC</name>
    <name evidence="6" type="ORF">D5R95_00245</name>
</gene>
<keyword evidence="1 3" id="KW-0210">Decarboxylase</keyword>
<feature type="binding site" evidence="3">
    <location>
        <position position="296"/>
    </location>
    <ligand>
        <name>CTP</name>
        <dbReference type="ChEBI" id="CHEBI:37563"/>
    </ligand>
</feature>
<keyword evidence="3" id="KW-0288">FMN</keyword>
<dbReference type="InterPro" id="IPR003382">
    <property type="entry name" value="Flavoprotein"/>
</dbReference>
<feature type="region of interest" description="Phosphopantothenate--cysteine ligase" evidence="3">
    <location>
        <begin position="199"/>
        <end position="414"/>
    </location>
</feature>
<comment type="similarity">
    <text evidence="3">In the C-terminal section; belongs to the PPC synthetase family.</text>
</comment>
<dbReference type="InterPro" id="IPR005252">
    <property type="entry name" value="CoaBC"/>
</dbReference>
<dbReference type="EMBL" id="QZAB01000020">
    <property type="protein sequence ID" value="RQD92711.1"/>
    <property type="molecule type" value="Genomic_DNA"/>
</dbReference>
<evidence type="ECO:0000256" key="3">
    <source>
        <dbReference type="HAMAP-Rule" id="MF_02225"/>
    </source>
</evidence>
<dbReference type="AlphaFoldDB" id="A0A424Z582"/>
<accession>A0A424Z582</accession>
<dbReference type="InterPro" id="IPR007085">
    <property type="entry name" value="DNA/pantothenate-metab_flavo_C"/>
</dbReference>
<evidence type="ECO:0000313" key="7">
    <source>
        <dbReference type="Proteomes" id="UP000284763"/>
    </source>
</evidence>
<dbReference type="EC" id="4.1.1.36" evidence="3"/>
<dbReference type="PANTHER" id="PTHR14359:SF6">
    <property type="entry name" value="PHOSPHOPANTOTHENOYLCYSTEINE DECARBOXYLASE"/>
    <property type="match status" value="1"/>
</dbReference>
<dbReference type="GO" id="GO:0010181">
    <property type="term" value="F:FMN binding"/>
    <property type="evidence" value="ECO:0007669"/>
    <property type="project" value="UniProtKB-UniRule"/>
</dbReference>
<comment type="caution">
    <text evidence="3">Lacks conserved residue(s) required for the propagation of feature annotation.</text>
</comment>
<dbReference type="GO" id="GO:0015941">
    <property type="term" value="P:pantothenate catabolic process"/>
    <property type="evidence" value="ECO:0007669"/>
    <property type="project" value="InterPro"/>
</dbReference>
<evidence type="ECO:0000256" key="1">
    <source>
        <dbReference type="ARBA" id="ARBA00022793"/>
    </source>
</evidence>
<protein>
    <recommendedName>
        <fullName evidence="3">Coenzyme A biosynthesis bifunctional protein CoaBC</fullName>
    </recommendedName>
    <alternativeName>
        <fullName evidence="3">DNA/pantothenate metabolism flavoprotein</fullName>
    </alternativeName>
    <alternativeName>
        <fullName evidence="3">Phosphopantothenoylcysteine synthetase/decarboxylase</fullName>
        <shortName evidence="3">PPCS-PPCDC</shortName>
    </alternativeName>
    <domain>
        <recommendedName>
            <fullName evidence="3">Phosphopantothenoylcysteine decarboxylase</fullName>
            <shortName evidence="3">PPC decarboxylase</shortName>
            <shortName evidence="3">PPC-DC</shortName>
            <ecNumber evidence="3">4.1.1.36</ecNumber>
        </recommendedName>
        <alternativeName>
            <fullName evidence="3">CoaC</fullName>
        </alternativeName>
    </domain>
    <domain>
        <recommendedName>
            <fullName evidence="3">Phosphopantothenate--cysteine ligase</fullName>
            <ecNumber evidence="3">6.3.2.5</ecNumber>
        </recommendedName>
        <alternativeName>
            <fullName evidence="3">CoaB</fullName>
        </alternativeName>
        <alternativeName>
            <fullName evidence="3">Phosphopantothenoylcysteine synthetase</fullName>
            <shortName evidence="3">PPC synthetase</shortName>
            <shortName evidence="3">PPC-S</shortName>
        </alternativeName>
    </domain>
</protein>
<dbReference type="EC" id="6.3.2.5" evidence="3"/>
<comment type="similarity">
    <text evidence="3">In the N-terminal section; belongs to the HFCD (homo-oligomeric flavin containing Cys decarboxylase) superfamily.</text>
</comment>
<dbReference type="PANTHER" id="PTHR14359">
    <property type="entry name" value="HOMO-OLIGOMERIC FLAVIN CONTAINING CYS DECARBOXYLASE FAMILY"/>
    <property type="match status" value="1"/>
</dbReference>
<evidence type="ECO:0000259" key="5">
    <source>
        <dbReference type="Pfam" id="PF04127"/>
    </source>
</evidence>
<feature type="domain" description="Flavoprotein" evidence="4">
    <location>
        <begin position="20"/>
        <end position="164"/>
    </location>
</feature>
<dbReference type="RefSeq" id="WP_259133020.1">
    <property type="nucleotide sequence ID" value="NZ_JANUCS010000001.1"/>
</dbReference>
<comment type="catalytic activity">
    <reaction evidence="3">
        <text>N-[(R)-4-phosphopantothenoyl]-L-cysteine + H(+) = (R)-4'-phosphopantetheine + CO2</text>
        <dbReference type="Rhea" id="RHEA:16793"/>
        <dbReference type="ChEBI" id="CHEBI:15378"/>
        <dbReference type="ChEBI" id="CHEBI:16526"/>
        <dbReference type="ChEBI" id="CHEBI:59458"/>
        <dbReference type="ChEBI" id="CHEBI:61723"/>
        <dbReference type="EC" id="4.1.1.36"/>
    </reaction>
</comment>
<dbReference type="GO" id="GO:0004632">
    <property type="term" value="F:phosphopantothenate--cysteine ligase activity"/>
    <property type="evidence" value="ECO:0007669"/>
    <property type="project" value="UniProtKB-UniRule"/>
</dbReference>
<comment type="pathway">
    <text evidence="3">Cofactor biosynthesis; coenzyme A biosynthesis.</text>
</comment>
<feature type="domain" description="DNA/pantothenate metabolism flavoprotein C-terminal" evidence="5">
    <location>
        <begin position="197"/>
        <end position="401"/>
    </location>
</feature>
<dbReference type="HAMAP" id="MF_02225">
    <property type="entry name" value="CoaBC"/>
    <property type="match status" value="1"/>
</dbReference>
<comment type="catalytic activity">
    <reaction evidence="3">
        <text>(R)-4'-phosphopantothenate + L-cysteine + CTP = N-[(R)-4-phosphopantothenoyl]-L-cysteine + CMP + diphosphate + H(+)</text>
        <dbReference type="Rhea" id="RHEA:19397"/>
        <dbReference type="ChEBI" id="CHEBI:10986"/>
        <dbReference type="ChEBI" id="CHEBI:15378"/>
        <dbReference type="ChEBI" id="CHEBI:33019"/>
        <dbReference type="ChEBI" id="CHEBI:35235"/>
        <dbReference type="ChEBI" id="CHEBI:37563"/>
        <dbReference type="ChEBI" id="CHEBI:59458"/>
        <dbReference type="ChEBI" id="CHEBI:60377"/>
        <dbReference type="EC" id="6.3.2.5"/>
    </reaction>
</comment>
<dbReference type="Gene3D" id="3.40.50.10300">
    <property type="entry name" value="CoaB-like"/>
    <property type="match status" value="1"/>
</dbReference>
<dbReference type="GO" id="GO:0015937">
    <property type="term" value="P:coenzyme A biosynthetic process"/>
    <property type="evidence" value="ECO:0007669"/>
    <property type="project" value="UniProtKB-UniRule"/>
</dbReference>
<feature type="binding site" evidence="3">
    <location>
        <position position="287"/>
    </location>
    <ligand>
        <name>CTP</name>
        <dbReference type="ChEBI" id="CHEBI:37563"/>
    </ligand>
</feature>
<comment type="caution">
    <text evidence="6">The sequence shown here is derived from an EMBL/GenBank/DDBJ whole genome shotgun (WGS) entry which is preliminary data.</text>
</comment>
<keyword evidence="3 6" id="KW-0436">Ligase</keyword>